<protein>
    <recommendedName>
        <fullName evidence="3">histidine kinase</fullName>
        <ecNumber evidence="3">2.7.13.3</ecNumber>
    </recommendedName>
</protein>
<evidence type="ECO:0000256" key="4">
    <source>
        <dbReference type="ARBA" id="ARBA00022475"/>
    </source>
</evidence>
<evidence type="ECO:0000256" key="15">
    <source>
        <dbReference type="SAM" id="Phobius"/>
    </source>
</evidence>
<evidence type="ECO:0000256" key="10">
    <source>
        <dbReference type="ARBA" id="ARBA00023012"/>
    </source>
</evidence>
<evidence type="ECO:0000256" key="3">
    <source>
        <dbReference type="ARBA" id="ARBA00012438"/>
    </source>
</evidence>
<feature type="modified residue" description="Phosphohistidine" evidence="12">
    <location>
        <position position="738"/>
    </location>
</feature>
<evidence type="ECO:0000256" key="7">
    <source>
        <dbReference type="ARBA" id="ARBA00022741"/>
    </source>
</evidence>
<evidence type="ECO:0000256" key="9">
    <source>
        <dbReference type="ARBA" id="ARBA00022989"/>
    </source>
</evidence>
<dbReference type="EMBL" id="JBHRYH010000046">
    <property type="protein sequence ID" value="MFC3627810.1"/>
    <property type="molecule type" value="Genomic_DNA"/>
</dbReference>
<dbReference type="Gene3D" id="3.30.565.10">
    <property type="entry name" value="Histidine kinase-like ATPase, C-terminal domain"/>
    <property type="match status" value="1"/>
</dbReference>
<comment type="catalytic activity">
    <reaction evidence="1">
        <text>ATP + protein L-histidine = ADP + protein N-phospho-L-histidine.</text>
        <dbReference type="EC" id="2.7.13.3"/>
    </reaction>
</comment>
<dbReference type="RefSeq" id="WP_390281844.1">
    <property type="nucleotide sequence ID" value="NZ_JBHRYH010000046.1"/>
</dbReference>
<dbReference type="Gene3D" id="3.40.190.10">
    <property type="entry name" value="Periplasmic binding protein-like II"/>
    <property type="match status" value="2"/>
</dbReference>
<evidence type="ECO:0000256" key="14">
    <source>
        <dbReference type="SAM" id="MobiDB-lite"/>
    </source>
</evidence>
<dbReference type="InterPro" id="IPR011006">
    <property type="entry name" value="CheY-like_superfamily"/>
</dbReference>
<feature type="modified residue" description="4-aspartylphosphate" evidence="13">
    <location>
        <position position="618"/>
    </location>
</feature>
<dbReference type="InterPro" id="IPR003661">
    <property type="entry name" value="HisK_dim/P_dom"/>
</dbReference>
<feature type="domain" description="Response regulatory" evidence="18">
    <location>
        <begin position="569"/>
        <end position="687"/>
    </location>
</feature>
<dbReference type="SUPFAM" id="SSF47226">
    <property type="entry name" value="Histidine-containing phosphotransfer domain, HPT domain"/>
    <property type="match status" value="1"/>
</dbReference>
<dbReference type="PANTHER" id="PTHR45339">
    <property type="entry name" value="HYBRID SIGNAL TRANSDUCTION HISTIDINE KINASE J"/>
    <property type="match status" value="1"/>
</dbReference>
<evidence type="ECO:0000313" key="21">
    <source>
        <dbReference type="Proteomes" id="UP001595636"/>
    </source>
</evidence>
<keyword evidence="4" id="KW-1003">Cell membrane</keyword>
<evidence type="ECO:0000256" key="11">
    <source>
        <dbReference type="ARBA" id="ARBA00023136"/>
    </source>
</evidence>
<dbReference type="PANTHER" id="PTHR45339:SF1">
    <property type="entry name" value="HYBRID SIGNAL TRANSDUCTION HISTIDINE KINASE J"/>
    <property type="match status" value="1"/>
</dbReference>
<evidence type="ECO:0000259" key="18">
    <source>
        <dbReference type="PROSITE" id="PS50110"/>
    </source>
</evidence>
<dbReference type="CDD" id="cd01007">
    <property type="entry name" value="PBP2_BvgS_HisK_like"/>
    <property type="match status" value="1"/>
</dbReference>
<dbReference type="InterPro" id="IPR003594">
    <property type="entry name" value="HATPase_dom"/>
</dbReference>
<dbReference type="SMART" id="SM00388">
    <property type="entry name" value="HisKA"/>
    <property type="match status" value="1"/>
</dbReference>
<keyword evidence="16" id="KW-0732">Signal</keyword>
<dbReference type="SMART" id="SM00448">
    <property type="entry name" value="REC"/>
    <property type="match status" value="1"/>
</dbReference>
<keyword evidence="6 15" id="KW-0812">Transmembrane</keyword>
<dbReference type="Pfam" id="PF00497">
    <property type="entry name" value="SBP_bac_3"/>
    <property type="match status" value="1"/>
</dbReference>
<dbReference type="PROSITE" id="PS50110">
    <property type="entry name" value="RESPONSE_REGULATORY"/>
    <property type="match status" value="1"/>
</dbReference>
<feature type="signal peptide" evidence="16">
    <location>
        <begin position="1"/>
        <end position="23"/>
    </location>
</feature>
<dbReference type="InterPro" id="IPR005467">
    <property type="entry name" value="His_kinase_dom"/>
</dbReference>
<comment type="caution">
    <text evidence="20">The sequence shown here is derived from an EMBL/GenBank/DDBJ whole genome shotgun (WGS) entry which is preliminary data.</text>
</comment>
<feature type="domain" description="Histidine kinase" evidence="17">
    <location>
        <begin position="320"/>
        <end position="543"/>
    </location>
</feature>
<dbReference type="SUPFAM" id="SSF55874">
    <property type="entry name" value="ATPase domain of HSP90 chaperone/DNA topoisomerase II/histidine kinase"/>
    <property type="match status" value="1"/>
</dbReference>
<dbReference type="EC" id="2.7.13.3" evidence="3"/>
<keyword evidence="10" id="KW-0902">Two-component regulatory system</keyword>
<name>A0ABV7TYF6_9NEIS</name>
<dbReference type="InterPro" id="IPR001789">
    <property type="entry name" value="Sig_transdc_resp-reg_receiver"/>
</dbReference>
<evidence type="ECO:0000259" key="17">
    <source>
        <dbReference type="PROSITE" id="PS50109"/>
    </source>
</evidence>
<reference evidence="21" key="1">
    <citation type="journal article" date="2019" name="Int. J. Syst. Evol. Microbiol.">
        <title>The Global Catalogue of Microorganisms (GCM) 10K type strain sequencing project: providing services to taxonomists for standard genome sequencing and annotation.</title>
        <authorList>
            <consortium name="The Broad Institute Genomics Platform"/>
            <consortium name="The Broad Institute Genome Sequencing Center for Infectious Disease"/>
            <person name="Wu L."/>
            <person name="Ma J."/>
        </authorList>
    </citation>
    <scope>NUCLEOTIDE SEQUENCE [LARGE SCALE GENOMIC DNA]</scope>
    <source>
        <strain evidence="21">KCTC 42195</strain>
    </source>
</reference>
<keyword evidence="21" id="KW-1185">Reference proteome</keyword>
<dbReference type="CDD" id="cd17546">
    <property type="entry name" value="REC_hyHK_CKI1_RcsC-like"/>
    <property type="match status" value="1"/>
</dbReference>
<evidence type="ECO:0000256" key="1">
    <source>
        <dbReference type="ARBA" id="ARBA00000085"/>
    </source>
</evidence>
<evidence type="ECO:0000259" key="19">
    <source>
        <dbReference type="PROSITE" id="PS50894"/>
    </source>
</evidence>
<dbReference type="Pfam" id="PF00512">
    <property type="entry name" value="HisKA"/>
    <property type="match status" value="1"/>
</dbReference>
<feature type="transmembrane region" description="Helical" evidence="15">
    <location>
        <begin position="276"/>
        <end position="298"/>
    </location>
</feature>
<sequence length="791" mass="87412">MTRPKLVATAYLALLLASPLALGVNKSLFTAQEQAWIAQHPVVTTIYDSDWRPIEFIENGQMRGVAYGYLEAISKISGLQFKRANVTNWSEGDAGLLAGRIDIAPTLSRTQPPPILDGHIIFTRDYFSASMVLVTRPHNHISYSLSDFNGKTVAFKKGNSYKALIHERYPKVRILEVASPEEALRSVSDGRADAALDLDFILQPILRRQFIHTLEVAGIITDMPVALCIGLRNDQVILRDILDKSLQAISAEEANAITNSWLEESDYGKPTIISIWNYHGTTILAITGGLLLIILLGLRAEYHRRKARHSERMKANFVAVMTHEIRTPMNAILSAVELLEKTRLDEKQRSLVSVASTSSDALLSLLNDILDIAKLEAGSVQLEIIPTPMVEWVQETLGMMHRRADQKNLTLTLVTNFDRKLTLAVDPTRLRQILVNLLTNAIKFTEHGGITVALRFQPPEGRSKLGTLELEVTDTGIGIAPKDQELIFKPFQQADTSTTRRYGGTGLGLSITNQLARLMHGRITLHSVPDEGSSFLVSLPVGIATPAATDEPEHTPADSSTNRPARRPSVLVIDDQPANLAMLDAQLEELGCDATLCDNSRDGWQLSADEHFDLILLDCNLPEMDGYTLASRIREREKLQDLHTPILAISASGDLAHQQRVIDCGMDGLLPKPIRLNALQAMLELWCDMDFSQHAANPANVAPDELDPLYIDSLNDDLDDLASALNGQQLELAIHYAHRIKGAALSTDHDSIAELAAKLEQHLREQQLDEQCQLMLKALRQEALALLKAMG</sequence>
<evidence type="ECO:0000256" key="8">
    <source>
        <dbReference type="ARBA" id="ARBA00022840"/>
    </source>
</evidence>
<evidence type="ECO:0000256" key="16">
    <source>
        <dbReference type="SAM" id="SignalP"/>
    </source>
</evidence>
<keyword evidence="9 15" id="KW-1133">Transmembrane helix</keyword>
<keyword evidence="7" id="KW-0547">Nucleotide-binding</keyword>
<dbReference type="SUPFAM" id="SSF52172">
    <property type="entry name" value="CheY-like"/>
    <property type="match status" value="1"/>
</dbReference>
<dbReference type="SMART" id="SM00062">
    <property type="entry name" value="PBPb"/>
    <property type="match status" value="1"/>
</dbReference>
<dbReference type="InterPro" id="IPR036097">
    <property type="entry name" value="HisK_dim/P_sf"/>
</dbReference>
<feature type="region of interest" description="Disordered" evidence="14">
    <location>
        <begin position="546"/>
        <end position="569"/>
    </location>
</feature>
<dbReference type="PROSITE" id="PS50109">
    <property type="entry name" value="HIS_KIN"/>
    <property type="match status" value="1"/>
</dbReference>
<dbReference type="InterPro" id="IPR036641">
    <property type="entry name" value="HPT_dom_sf"/>
</dbReference>
<dbReference type="PROSITE" id="PS50894">
    <property type="entry name" value="HPT"/>
    <property type="match status" value="1"/>
</dbReference>
<evidence type="ECO:0000256" key="12">
    <source>
        <dbReference type="PROSITE-ProRule" id="PRU00110"/>
    </source>
</evidence>
<keyword evidence="5 13" id="KW-0597">Phosphoprotein</keyword>
<dbReference type="SUPFAM" id="SSF47384">
    <property type="entry name" value="Homodimeric domain of signal transducing histidine kinase"/>
    <property type="match status" value="1"/>
</dbReference>
<organism evidence="20 21">
    <name type="scientific">Vogesella amnigena</name>
    <dbReference type="NCBI Taxonomy" id="1507449"/>
    <lineage>
        <taxon>Bacteria</taxon>
        <taxon>Pseudomonadati</taxon>
        <taxon>Pseudomonadota</taxon>
        <taxon>Betaproteobacteria</taxon>
        <taxon>Neisseriales</taxon>
        <taxon>Chromobacteriaceae</taxon>
        <taxon>Vogesella</taxon>
    </lineage>
</organism>
<dbReference type="Gene3D" id="1.20.120.160">
    <property type="entry name" value="HPT domain"/>
    <property type="match status" value="1"/>
</dbReference>
<dbReference type="CDD" id="cd00082">
    <property type="entry name" value="HisKA"/>
    <property type="match status" value="1"/>
</dbReference>
<dbReference type="Gene3D" id="1.10.287.130">
    <property type="match status" value="1"/>
</dbReference>
<comment type="subcellular location">
    <subcellularLocation>
        <location evidence="2">Cell membrane</location>
        <topology evidence="2">Multi-pass membrane protein</topology>
    </subcellularLocation>
</comment>
<evidence type="ECO:0000256" key="6">
    <source>
        <dbReference type="ARBA" id="ARBA00022692"/>
    </source>
</evidence>
<gene>
    <name evidence="20" type="ORF">ACFOKJ_16940</name>
</gene>
<dbReference type="CDD" id="cd16922">
    <property type="entry name" value="HATPase_EvgS-ArcB-TorS-like"/>
    <property type="match status" value="1"/>
</dbReference>
<keyword evidence="8 20" id="KW-0067">ATP-binding</keyword>
<dbReference type="Pfam" id="PF02518">
    <property type="entry name" value="HATPase_c"/>
    <property type="match status" value="1"/>
</dbReference>
<accession>A0ABV7TYF6</accession>
<dbReference type="InterPro" id="IPR008207">
    <property type="entry name" value="Sig_transdc_His_kin_Hpt_dom"/>
</dbReference>
<keyword evidence="11 15" id="KW-0472">Membrane</keyword>
<dbReference type="SMART" id="SM00387">
    <property type="entry name" value="HATPase_c"/>
    <property type="match status" value="1"/>
</dbReference>
<dbReference type="Pfam" id="PF01627">
    <property type="entry name" value="Hpt"/>
    <property type="match status" value="1"/>
</dbReference>
<feature type="domain" description="HPt" evidence="19">
    <location>
        <begin position="699"/>
        <end position="791"/>
    </location>
</feature>
<feature type="chain" id="PRO_5046320141" description="histidine kinase" evidence="16">
    <location>
        <begin position="24"/>
        <end position="791"/>
    </location>
</feature>
<dbReference type="GO" id="GO:0005524">
    <property type="term" value="F:ATP binding"/>
    <property type="evidence" value="ECO:0007669"/>
    <property type="project" value="UniProtKB-KW"/>
</dbReference>
<dbReference type="Proteomes" id="UP001595636">
    <property type="component" value="Unassembled WGS sequence"/>
</dbReference>
<evidence type="ECO:0000256" key="2">
    <source>
        <dbReference type="ARBA" id="ARBA00004651"/>
    </source>
</evidence>
<evidence type="ECO:0000313" key="20">
    <source>
        <dbReference type="EMBL" id="MFC3627810.1"/>
    </source>
</evidence>
<dbReference type="InterPro" id="IPR004358">
    <property type="entry name" value="Sig_transdc_His_kin-like_C"/>
</dbReference>
<proteinExistence type="predicted"/>
<dbReference type="InterPro" id="IPR036890">
    <property type="entry name" value="HATPase_C_sf"/>
</dbReference>
<dbReference type="InterPro" id="IPR001638">
    <property type="entry name" value="Solute-binding_3/MltF_N"/>
</dbReference>
<dbReference type="PRINTS" id="PR00344">
    <property type="entry name" value="BCTRLSENSOR"/>
</dbReference>
<dbReference type="Pfam" id="PF00072">
    <property type="entry name" value="Response_reg"/>
    <property type="match status" value="1"/>
</dbReference>
<evidence type="ECO:0000256" key="13">
    <source>
        <dbReference type="PROSITE-ProRule" id="PRU00169"/>
    </source>
</evidence>
<dbReference type="Gene3D" id="3.40.50.2300">
    <property type="match status" value="1"/>
</dbReference>
<dbReference type="SUPFAM" id="SSF53850">
    <property type="entry name" value="Periplasmic binding protein-like II"/>
    <property type="match status" value="1"/>
</dbReference>
<evidence type="ECO:0000256" key="5">
    <source>
        <dbReference type="ARBA" id="ARBA00022553"/>
    </source>
</evidence>